<organism evidence="14 15">
    <name type="scientific">Sander lucioperca</name>
    <name type="common">Pike-perch</name>
    <name type="synonym">Perca lucioperca</name>
    <dbReference type="NCBI Taxonomy" id="283035"/>
    <lineage>
        <taxon>Eukaryota</taxon>
        <taxon>Metazoa</taxon>
        <taxon>Chordata</taxon>
        <taxon>Craniata</taxon>
        <taxon>Vertebrata</taxon>
        <taxon>Euteleostomi</taxon>
        <taxon>Actinopterygii</taxon>
        <taxon>Neopterygii</taxon>
        <taxon>Teleostei</taxon>
        <taxon>Neoteleostei</taxon>
        <taxon>Acanthomorphata</taxon>
        <taxon>Eupercaria</taxon>
        <taxon>Perciformes</taxon>
        <taxon>Percoidei</taxon>
        <taxon>Percidae</taxon>
        <taxon>Luciopercinae</taxon>
        <taxon>Sander</taxon>
    </lineage>
</organism>
<dbReference type="GO" id="GO:0003723">
    <property type="term" value="F:RNA binding"/>
    <property type="evidence" value="ECO:0007669"/>
    <property type="project" value="UniProtKB-UniRule"/>
</dbReference>
<dbReference type="InterPro" id="IPR025605">
    <property type="entry name" value="OST-HTH/LOTUS_dom"/>
</dbReference>
<dbReference type="InterPro" id="IPR012677">
    <property type="entry name" value="Nucleotide-bd_a/b_plait_sf"/>
</dbReference>
<feature type="domain" description="HTH OST-type" evidence="13">
    <location>
        <begin position="1080"/>
        <end position="1155"/>
    </location>
</feature>
<dbReference type="InterPro" id="IPR034191">
    <property type="entry name" value="MARF1_RRM2"/>
</dbReference>
<dbReference type="CDD" id="cd10910">
    <property type="entry name" value="PIN_limkain_b1_N_like"/>
    <property type="match status" value="1"/>
</dbReference>
<dbReference type="FunFam" id="3.30.420.610:FF:000001">
    <property type="entry name" value="Meiosis regulator and mRNA stability factor 1"/>
    <property type="match status" value="2"/>
</dbReference>
<evidence type="ECO:0000256" key="5">
    <source>
        <dbReference type="ARBA" id="ARBA00022884"/>
    </source>
</evidence>
<comment type="subcellular location">
    <subcellularLocation>
        <location evidence="1">Peroxisome</location>
    </subcellularLocation>
</comment>
<dbReference type="InterPro" id="IPR034189">
    <property type="entry name" value="MARF1_RRM1"/>
</dbReference>
<gene>
    <name evidence="14" type="primary">LOC116057204</name>
</gene>
<dbReference type="InterPro" id="IPR045602">
    <property type="entry name" value="MARF1_LOTUS"/>
</dbReference>
<dbReference type="InterPro" id="IPR021139">
    <property type="entry name" value="NYN"/>
</dbReference>
<keyword evidence="6" id="KW-0896">Oogenesis</keyword>
<dbReference type="SUPFAM" id="SSF54928">
    <property type="entry name" value="RNA-binding domain, RBD"/>
    <property type="match status" value="2"/>
</dbReference>
<keyword evidence="8" id="KW-0469">Meiosis</keyword>
<dbReference type="Pfam" id="PF01936">
    <property type="entry name" value="NYN"/>
    <property type="match status" value="1"/>
</dbReference>
<feature type="domain" description="HTH OST-type" evidence="13">
    <location>
        <begin position="1164"/>
        <end position="1239"/>
    </location>
</feature>
<feature type="domain" description="HTH OST-type" evidence="13">
    <location>
        <begin position="1004"/>
        <end position="1078"/>
    </location>
</feature>
<dbReference type="GO" id="GO:0051321">
    <property type="term" value="P:meiotic cell cycle"/>
    <property type="evidence" value="ECO:0007669"/>
    <property type="project" value="UniProtKB-KW"/>
</dbReference>
<feature type="domain" description="HTH OST-type" evidence="13">
    <location>
        <begin position="1240"/>
        <end position="1314"/>
    </location>
</feature>
<dbReference type="PANTHER" id="PTHR14379">
    <property type="entry name" value="LIMKAIN B LKAP"/>
    <property type="match status" value="1"/>
</dbReference>
<feature type="compositionally biased region" description="Pro residues" evidence="11">
    <location>
        <begin position="1"/>
        <end position="10"/>
    </location>
</feature>
<dbReference type="GO" id="GO:0005777">
    <property type="term" value="C:peroxisome"/>
    <property type="evidence" value="ECO:0007669"/>
    <property type="project" value="UniProtKB-SubCell"/>
</dbReference>
<evidence type="ECO:0000256" key="2">
    <source>
        <dbReference type="ARBA" id="ARBA00022152"/>
    </source>
</evidence>
<dbReference type="CDD" id="cd12256">
    <property type="entry name" value="RRM2_LKAP"/>
    <property type="match status" value="1"/>
</dbReference>
<evidence type="ECO:0000313" key="15">
    <source>
        <dbReference type="Proteomes" id="UP000694568"/>
    </source>
</evidence>
<dbReference type="InterPro" id="IPR035979">
    <property type="entry name" value="RBD_domain_sf"/>
</dbReference>
<sequence length="1591" mass="176200">MPPPCLPPPQLTHDSHQQQQPPPQQQQEGTSPKVSIYTHCDYCSTDGYGLLGSGGVVGSSSSIAGVVSLYMAPGSLGAPISSSSISRSGPCSVACSVASSVHQYKHHMSCGSGGEVLGPLPTIGSKPQLPSSVATSQPVSSHPYLSCCSGLLHTYPAVPLPYRQPSLFPPSAPLASSLPCVSSLPAPLHGSCLAPSGFYTCGVDCCPSARRSQRSTLGDHPTTTTITTTTTSAQFCSNPLHLNVERTVCVKGAHYCQDCLLKVGRSDKVWPNVPIPQTAPIPIPICNGCGTSSDGMMLMPSASLGKTSQKYGSPENGGSENIPPVGVFWDIENCSVPSGRSAGAVVQRIRSHFFQGHREAEFICVCDISKESKAVIQELNNCQVTVAHINATAKNAADDKLRQSLRRFAETHTAPATVVLVSSDVNFASELSDLRHRHGFQVILVHGSHTSSALLQHAHRHVAFQEITADLPPRMLVKPSFNLLYVHNLPVNCDKSLRNAVKLRLRRLSDNCGGKVLGMAQGTAVLRFGSTEAAARARKRMENEDVFGHQISLSFSPRPRDDASPELELQSRSHHLPQTLPHTYQSQDSMFGCCPYMCLLFSIFPCRRDGSYPRSVTESPVEQGDKSSGEFQISIPSAFSKLNLHRSFSPLILSQGSWSSRSVSPCLSSRSSPLLAAPRSMCPEGPPEPFSDGAEVQVANLDYRMSRKDLQQTLHDTFSRYGRVKAVELSPHTDYQLKATIQMLSLQQAISAVSGLHRYKIGGKRIQVSLITGGSSKSLVMLSTEIISILQDAPANCLPLFKFTEIYEKKYSRKLVVGDLYRLSEVVAVREQGGSRLVCLLPSSQIRQSPLGSSQSQEGSSSASGSPVVFEELEYHEPVCREHYTQQDFSEADFDPDSYKIPFVVMSLSALASEVHSLLQSHEGTLPLLSFTDCYAAKFSPLQLGNETLEGGIPLEHLITCVPSITIVTAQNGFKVIKWIHNKPPAPNSETWIQRCKSPVGNPQLIQFSREIIDLLKSQPSCIMPMNKFIPSYHHHFAKQCRVSDYGYSKLLELLEAVPHVLQILGMGTKRLLTLTHRAQVKRFTQDLLKLLKFQASKQVAIKDFMQAYHWCFSRDWRVIDYGICDLMDLLTEIPDTTITITHQDTDTVISVPKRERTVEEMERTRQFGKEVVDLLRHQPHCRMAFSKFIPTYHHHFGRQCKLSYYGFTKLMELFEAIPNILMVLECGEEKVLTLTEVERIKALAAQLVKLLRAQKNSSLPVCQLLTEYSKTFGYGLRLQGYDASSLPALLAKLCHVVKVVDGSGGREVQLINRKSLRSLTSQLLALLMSQEEEHVTRGFKVDELSQHYLTVHGAPLNPCEYGFLSLSELLKSLPYLVEVFFYSLLTEWVRLTRLYQFARNVRGLLHTYHYNQIFLTEFQGAYNKFTGCSLEPRSYGYTSTDELLSAIPQVVWIKGHGHKRIIVLKNDMKARREHGEPERQEMKMFFYLLGGDAAVESELLCLTSAVDLLCGPVPSCLPSPQLHPVPLQETDLIHFEEKIPTGQFQFSRFVVFTGIFWQKCKCITVFISVKSPKTNNQCFSLAYNEPFIST</sequence>
<evidence type="ECO:0000256" key="3">
    <source>
        <dbReference type="ARBA" id="ARBA00022737"/>
    </source>
</evidence>
<protein>
    <recommendedName>
        <fullName evidence="2">Meiosis regulator and mRNA stability factor 1</fullName>
    </recommendedName>
    <alternativeName>
        <fullName evidence="9">Limkain-b1</fullName>
    </alternativeName>
</protein>
<evidence type="ECO:0000256" key="6">
    <source>
        <dbReference type="ARBA" id="ARBA00022943"/>
    </source>
</evidence>
<feature type="domain" description="HTH OST-type" evidence="13">
    <location>
        <begin position="1394"/>
        <end position="1468"/>
    </location>
</feature>
<keyword evidence="3" id="KW-0677">Repeat</keyword>
<evidence type="ECO:0000259" key="12">
    <source>
        <dbReference type="PROSITE" id="PS50102"/>
    </source>
</evidence>
<dbReference type="PANTHER" id="PTHR14379:SF3">
    <property type="entry name" value="MEIOSIS REGULATOR AND MRNA STABILITY FACTOR 1"/>
    <property type="match status" value="1"/>
</dbReference>
<accession>A0A8D0DGV1</accession>
<dbReference type="Gene3D" id="3.40.50.1010">
    <property type="entry name" value="5'-nuclease"/>
    <property type="match status" value="1"/>
</dbReference>
<dbReference type="CDD" id="cd09981">
    <property type="entry name" value="LOTUS_5_Limkain_b1"/>
    <property type="match status" value="1"/>
</dbReference>
<evidence type="ECO:0000313" key="14">
    <source>
        <dbReference type="Ensembl" id="ENSSLUP00000058281.1"/>
    </source>
</evidence>
<keyword evidence="7" id="KW-0576">Peroxisome</keyword>
<evidence type="ECO:0000256" key="11">
    <source>
        <dbReference type="SAM" id="MobiDB-lite"/>
    </source>
</evidence>
<reference evidence="14" key="2">
    <citation type="submission" date="2025-09" db="UniProtKB">
        <authorList>
            <consortium name="Ensembl"/>
        </authorList>
    </citation>
    <scope>IDENTIFICATION</scope>
</reference>
<dbReference type="InterPro" id="IPR024768">
    <property type="entry name" value="Marf1"/>
</dbReference>
<evidence type="ECO:0000256" key="10">
    <source>
        <dbReference type="PROSITE-ProRule" id="PRU00176"/>
    </source>
</evidence>
<evidence type="ECO:0000256" key="9">
    <source>
        <dbReference type="ARBA" id="ARBA00030116"/>
    </source>
</evidence>
<dbReference type="Pfam" id="PF12872">
    <property type="entry name" value="OST-HTH"/>
    <property type="match status" value="6"/>
</dbReference>
<keyword evidence="5 10" id="KW-0694">RNA-binding</keyword>
<dbReference type="PROSITE" id="PS50102">
    <property type="entry name" value="RRM"/>
    <property type="match status" value="1"/>
</dbReference>
<name>A0A8D0DGV1_SANLU</name>
<feature type="domain" description="RRM" evidence="12">
    <location>
        <begin position="694"/>
        <end position="773"/>
    </location>
</feature>
<reference evidence="14" key="1">
    <citation type="submission" date="2025-08" db="UniProtKB">
        <authorList>
            <consortium name="Ensembl"/>
        </authorList>
    </citation>
    <scope>IDENTIFICATION</scope>
</reference>
<keyword evidence="4" id="KW-0221">Differentiation</keyword>
<dbReference type="Ensembl" id="ENSSLUT00000059960.1">
    <property type="protein sequence ID" value="ENSSLUP00000058281.1"/>
    <property type="gene ID" value="ENSSLUG00000024870.1"/>
</dbReference>
<proteinExistence type="predicted"/>
<dbReference type="Proteomes" id="UP000694568">
    <property type="component" value="Unplaced"/>
</dbReference>
<evidence type="ECO:0000256" key="1">
    <source>
        <dbReference type="ARBA" id="ARBA00004275"/>
    </source>
</evidence>
<dbReference type="PROSITE" id="PS51644">
    <property type="entry name" value="HTH_OST"/>
    <property type="match status" value="5"/>
</dbReference>
<dbReference type="GO" id="GO:1905762">
    <property type="term" value="F:CCR4-NOT complex binding"/>
    <property type="evidence" value="ECO:0007669"/>
    <property type="project" value="TreeGrafter"/>
</dbReference>
<evidence type="ECO:0000259" key="13">
    <source>
        <dbReference type="PROSITE" id="PS51644"/>
    </source>
</evidence>
<dbReference type="Gene3D" id="3.30.420.610">
    <property type="entry name" value="LOTUS domain-like"/>
    <property type="match status" value="6"/>
</dbReference>
<dbReference type="Gene3D" id="3.30.70.330">
    <property type="match status" value="2"/>
</dbReference>
<evidence type="ECO:0000256" key="8">
    <source>
        <dbReference type="ARBA" id="ARBA00023254"/>
    </source>
</evidence>
<dbReference type="InterPro" id="IPR041966">
    <property type="entry name" value="LOTUS-like"/>
</dbReference>
<dbReference type="Pfam" id="PF11608">
    <property type="entry name" value="RRM_MARF1"/>
    <property type="match status" value="1"/>
</dbReference>
<keyword evidence="15" id="KW-1185">Reference proteome</keyword>
<dbReference type="GO" id="GO:0048477">
    <property type="term" value="P:oogenesis"/>
    <property type="evidence" value="ECO:0007669"/>
    <property type="project" value="UniProtKB-KW"/>
</dbReference>
<dbReference type="GO" id="GO:0004540">
    <property type="term" value="F:RNA nuclease activity"/>
    <property type="evidence" value="ECO:0007669"/>
    <property type="project" value="InterPro"/>
</dbReference>
<feature type="region of interest" description="Disordered" evidence="11">
    <location>
        <begin position="1"/>
        <end position="32"/>
    </location>
</feature>
<dbReference type="GO" id="GO:0010468">
    <property type="term" value="P:regulation of gene expression"/>
    <property type="evidence" value="ECO:0007669"/>
    <property type="project" value="InterPro"/>
</dbReference>
<dbReference type="CDD" id="cd09979">
    <property type="entry name" value="LOTUS_3_Limkain_b1"/>
    <property type="match status" value="1"/>
</dbReference>
<evidence type="ECO:0000256" key="4">
    <source>
        <dbReference type="ARBA" id="ARBA00022782"/>
    </source>
</evidence>
<dbReference type="InterPro" id="IPR000504">
    <property type="entry name" value="RRM_dom"/>
</dbReference>
<dbReference type="CDD" id="cd09980">
    <property type="entry name" value="LOTUS_4_Limkain_b1"/>
    <property type="match status" value="1"/>
</dbReference>
<evidence type="ECO:0000256" key="7">
    <source>
        <dbReference type="ARBA" id="ARBA00023140"/>
    </source>
</evidence>
<dbReference type="SMART" id="SM00360">
    <property type="entry name" value="RRM"/>
    <property type="match status" value="1"/>
</dbReference>
<dbReference type="Pfam" id="PF19687">
    <property type="entry name" value="MARF1_LOTUS"/>
    <property type="match status" value="1"/>
</dbReference>
<dbReference type="GeneTree" id="ENSGT00390000002393"/>